<proteinExistence type="predicted"/>
<sequence length="250" mass="28323">MTYGARLFTIILVFHFLIANPVSLENSIIPKIDCHDLNGNGHPDFIAVNSSLSPRLIYHIEFKDSLIEFLWEYSMPEDAWGYFAHMILDDFDNDGELEMIVAAYQNGNEKIFYVFPVDDAGFSSGSPQIMSIDNSSPPITHPWKLYPMNTDPEGYRPFILTQGSPSRQIILCKYIDGNIRRVGSYGDKFLGRSMGPIELSLGNFDEDGIEDIFIFSNGPNPEGYFVFSDGSEEKTDLINYPRLSLLYNRG</sequence>
<reference evidence="1" key="1">
    <citation type="submission" date="2018-05" db="EMBL/GenBank/DDBJ databases">
        <authorList>
            <person name="Lanie J.A."/>
            <person name="Ng W.-L."/>
            <person name="Kazmierczak K.M."/>
            <person name="Andrzejewski T.M."/>
            <person name="Davidsen T.M."/>
            <person name="Wayne K.J."/>
            <person name="Tettelin H."/>
            <person name="Glass J.I."/>
            <person name="Rusch D."/>
            <person name="Podicherti R."/>
            <person name="Tsui H.-C.T."/>
            <person name="Winkler M.E."/>
        </authorList>
    </citation>
    <scope>NUCLEOTIDE SEQUENCE</scope>
</reference>
<dbReference type="EMBL" id="UINC01049426">
    <property type="protein sequence ID" value="SVB61196.1"/>
    <property type="molecule type" value="Genomic_DNA"/>
</dbReference>
<accession>A0A382FDN9</accession>
<protein>
    <recommendedName>
        <fullName evidence="2">VCBS repeat-containing protein</fullName>
    </recommendedName>
</protein>
<evidence type="ECO:0008006" key="2">
    <source>
        <dbReference type="Google" id="ProtNLM"/>
    </source>
</evidence>
<evidence type="ECO:0000313" key="1">
    <source>
        <dbReference type="EMBL" id="SVB61196.1"/>
    </source>
</evidence>
<dbReference type="InterPro" id="IPR028994">
    <property type="entry name" value="Integrin_alpha_N"/>
</dbReference>
<gene>
    <name evidence="1" type="ORF">METZ01_LOCUS214050</name>
</gene>
<name>A0A382FDN9_9ZZZZ</name>
<feature type="non-terminal residue" evidence="1">
    <location>
        <position position="250"/>
    </location>
</feature>
<dbReference type="AlphaFoldDB" id="A0A382FDN9"/>
<dbReference type="SUPFAM" id="SSF69318">
    <property type="entry name" value="Integrin alpha N-terminal domain"/>
    <property type="match status" value="1"/>
</dbReference>
<organism evidence="1">
    <name type="scientific">marine metagenome</name>
    <dbReference type="NCBI Taxonomy" id="408172"/>
    <lineage>
        <taxon>unclassified sequences</taxon>
        <taxon>metagenomes</taxon>
        <taxon>ecological metagenomes</taxon>
    </lineage>
</organism>